<keyword evidence="8" id="KW-1015">Disulfide bond</keyword>
<evidence type="ECO:0000313" key="14">
    <source>
        <dbReference type="Proteomes" id="UP000801492"/>
    </source>
</evidence>
<evidence type="ECO:0000256" key="4">
    <source>
        <dbReference type="ARBA" id="ARBA00022757"/>
    </source>
</evidence>
<evidence type="ECO:0000256" key="7">
    <source>
        <dbReference type="ARBA" id="ARBA00023145"/>
    </source>
</evidence>
<keyword evidence="11" id="KW-0732">Signal</keyword>
<accession>A0A8K0CT90</accession>
<protein>
    <recommendedName>
        <fullName evidence="10">trypsin</fullName>
        <ecNumber evidence="10">3.4.21.4</ecNumber>
    </recommendedName>
</protein>
<evidence type="ECO:0000256" key="9">
    <source>
        <dbReference type="ARBA" id="ARBA00036320"/>
    </source>
</evidence>
<name>A0A8K0CT90_IGNLU</name>
<dbReference type="InterPro" id="IPR001314">
    <property type="entry name" value="Peptidase_S1A"/>
</dbReference>
<evidence type="ECO:0000256" key="11">
    <source>
        <dbReference type="SAM" id="SignalP"/>
    </source>
</evidence>
<reference evidence="13" key="1">
    <citation type="submission" date="2019-08" db="EMBL/GenBank/DDBJ databases">
        <title>The genome of the North American firefly Photinus pyralis.</title>
        <authorList>
            <consortium name="Photinus pyralis genome working group"/>
            <person name="Fallon T.R."/>
            <person name="Sander Lower S.E."/>
            <person name="Weng J.-K."/>
        </authorList>
    </citation>
    <scope>NUCLEOTIDE SEQUENCE</scope>
    <source>
        <strain evidence="13">TRF0915ILg1</strain>
        <tissue evidence="13">Whole body</tissue>
    </source>
</reference>
<evidence type="ECO:0000256" key="8">
    <source>
        <dbReference type="ARBA" id="ARBA00023157"/>
    </source>
</evidence>
<keyword evidence="6" id="KW-0720">Serine protease</keyword>
<keyword evidence="5" id="KW-0378">Hydrolase</keyword>
<sequence>MRYFYLPLLLKLVLIDAFIVGRMKLTEVNNLTKELNLYNHNELLPWKNPTSKLTHYTASLLPSHKNSRIIGGRAVHIQKHPFTAYLALKGSRFFDFRGGAVIVARNWAISAAHCLEYIKSDDIKKNKAFVCSNTSYWQKDYKQHQITRKYIHEKYDADELDYDIGLLRVNQPFDGKFEKPIKWVGNNYKYIPNTNAYVLGWGSTDPSDFKVVTQLREAQIKLEDFNKCSKRYEEKNYLLTDRMICAGEEGKDACVYDSGGPLIQNGALIGIVSWGTDVCADKHLPGVYSKISMFSQWLQSKMGIKSRAMRRMSFNASQLNMS</sequence>
<comment type="catalytic activity">
    <reaction evidence="9">
        <text>Preferential cleavage: Arg-|-Xaa, Lys-|-Xaa.</text>
        <dbReference type="EC" id="3.4.21.4"/>
    </reaction>
</comment>
<evidence type="ECO:0000256" key="6">
    <source>
        <dbReference type="ARBA" id="ARBA00022825"/>
    </source>
</evidence>
<dbReference type="InterPro" id="IPR043504">
    <property type="entry name" value="Peptidase_S1_PA_chymotrypsin"/>
</dbReference>
<evidence type="ECO:0000256" key="3">
    <source>
        <dbReference type="ARBA" id="ARBA00022670"/>
    </source>
</evidence>
<keyword evidence="7" id="KW-0865">Zymogen</keyword>
<evidence type="ECO:0000256" key="2">
    <source>
        <dbReference type="ARBA" id="ARBA00007664"/>
    </source>
</evidence>
<dbReference type="GO" id="GO:0004252">
    <property type="term" value="F:serine-type endopeptidase activity"/>
    <property type="evidence" value="ECO:0007669"/>
    <property type="project" value="UniProtKB-EC"/>
</dbReference>
<dbReference type="GO" id="GO:0006508">
    <property type="term" value="P:proteolysis"/>
    <property type="evidence" value="ECO:0007669"/>
    <property type="project" value="UniProtKB-KW"/>
</dbReference>
<dbReference type="GO" id="GO:0005576">
    <property type="term" value="C:extracellular region"/>
    <property type="evidence" value="ECO:0007669"/>
    <property type="project" value="UniProtKB-SubCell"/>
</dbReference>
<comment type="subcellular location">
    <subcellularLocation>
        <location evidence="1">Secreted</location>
        <location evidence="1">Extracellular space</location>
    </subcellularLocation>
</comment>
<dbReference type="EMBL" id="VTPC01008104">
    <property type="protein sequence ID" value="KAF2893273.1"/>
    <property type="molecule type" value="Genomic_DNA"/>
</dbReference>
<gene>
    <name evidence="13" type="ORF">ILUMI_12901</name>
</gene>
<dbReference type="FunFam" id="2.40.10.10:FF:000036">
    <property type="entry name" value="Trypsin beta"/>
    <property type="match status" value="1"/>
</dbReference>
<dbReference type="SUPFAM" id="SSF50494">
    <property type="entry name" value="Trypsin-like serine proteases"/>
    <property type="match status" value="1"/>
</dbReference>
<dbReference type="PANTHER" id="PTHR24276:SF97">
    <property type="entry name" value="GH13245P2-RELATED"/>
    <property type="match status" value="1"/>
</dbReference>
<dbReference type="Pfam" id="PF00089">
    <property type="entry name" value="Trypsin"/>
    <property type="match status" value="1"/>
</dbReference>
<dbReference type="Proteomes" id="UP000801492">
    <property type="component" value="Unassembled WGS sequence"/>
</dbReference>
<dbReference type="EC" id="3.4.21.4" evidence="10"/>
<feature type="signal peptide" evidence="11">
    <location>
        <begin position="1"/>
        <end position="17"/>
    </location>
</feature>
<dbReference type="GO" id="GO:0007586">
    <property type="term" value="P:digestion"/>
    <property type="evidence" value="ECO:0007669"/>
    <property type="project" value="UniProtKB-KW"/>
</dbReference>
<evidence type="ECO:0000256" key="1">
    <source>
        <dbReference type="ARBA" id="ARBA00004239"/>
    </source>
</evidence>
<dbReference type="InterPro" id="IPR050430">
    <property type="entry name" value="Peptidase_S1"/>
</dbReference>
<dbReference type="SMART" id="SM00020">
    <property type="entry name" value="Tryp_SPc"/>
    <property type="match status" value="1"/>
</dbReference>
<comment type="similarity">
    <text evidence="2">Belongs to the peptidase S1 family.</text>
</comment>
<keyword evidence="14" id="KW-1185">Reference proteome</keyword>
<organism evidence="13 14">
    <name type="scientific">Ignelater luminosus</name>
    <name type="common">Cucubano</name>
    <name type="synonym">Pyrophorus luminosus</name>
    <dbReference type="NCBI Taxonomy" id="2038154"/>
    <lineage>
        <taxon>Eukaryota</taxon>
        <taxon>Metazoa</taxon>
        <taxon>Ecdysozoa</taxon>
        <taxon>Arthropoda</taxon>
        <taxon>Hexapoda</taxon>
        <taxon>Insecta</taxon>
        <taxon>Pterygota</taxon>
        <taxon>Neoptera</taxon>
        <taxon>Endopterygota</taxon>
        <taxon>Coleoptera</taxon>
        <taxon>Polyphaga</taxon>
        <taxon>Elateriformia</taxon>
        <taxon>Elateroidea</taxon>
        <taxon>Elateridae</taxon>
        <taxon>Agrypninae</taxon>
        <taxon>Pyrophorini</taxon>
        <taxon>Ignelater</taxon>
    </lineage>
</organism>
<dbReference type="InterPro" id="IPR018114">
    <property type="entry name" value="TRYPSIN_HIS"/>
</dbReference>
<evidence type="ECO:0000259" key="12">
    <source>
        <dbReference type="PROSITE" id="PS50240"/>
    </source>
</evidence>
<keyword evidence="4" id="KW-0222">Digestion</keyword>
<dbReference type="PROSITE" id="PS00134">
    <property type="entry name" value="TRYPSIN_HIS"/>
    <property type="match status" value="1"/>
</dbReference>
<dbReference type="OrthoDB" id="6676947at2759"/>
<dbReference type="AlphaFoldDB" id="A0A8K0CT90"/>
<evidence type="ECO:0000256" key="5">
    <source>
        <dbReference type="ARBA" id="ARBA00022801"/>
    </source>
</evidence>
<keyword evidence="3" id="KW-0645">Protease</keyword>
<comment type="caution">
    <text evidence="13">The sequence shown here is derived from an EMBL/GenBank/DDBJ whole genome shotgun (WGS) entry which is preliminary data.</text>
</comment>
<proteinExistence type="inferred from homology"/>
<dbReference type="PRINTS" id="PR00722">
    <property type="entry name" value="CHYMOTRYPSIN"/>
</dbReference>
<dbReference type="InterPro" id="IPR009003">
    <property type="entry name" value="Peptidase_S1_PA"/>
</dbReference>
<feature type="chain" id="PRO_5035428655" description="trypsin" evidence="11">
    <location>
        <begin position="18"/>
        <end position="322"/>
    </location>
</feature>
<dbReference type="InterPro" id="IPR001254">
    <property type="entry name" value="Trypsin_dom"/>
</dbReference>
<dbReference type="PROSITE" id="PS50240">
    <property type="entry name" value="TRYPSIN_DOM"/>
    <property type="match status" value="1"/>
</dbReference>
<evidence type="ECO:0000256" key="10">
    <source>
        <dbReference type="ARBA" id="ARBA00038868"/>
    </source>
</evidence>
<feature type="domain" description="Peptidase S1" evidence="12">
    <location>
        <begin position="69"/>
        <end position="303"/>
    </location>
</feature>
<evidence type="ECO:0000313" key="13">
    <source>
        <dbReference type="EMBL" id="KAF2893273.1"/>
    </source>
</evidence>
<dbReference type="PANTHER" id="PTHR24276">
    <property type="entry name" value="POLYSERASE-RELATED"/>
    <property type="match status" value="1"/>
</dbReference>
<dbReference type="CDD" id="cd00190">
    <property type="entry name" value="Tryp_SPc"/>
    <property type="match status" value="1"/>
</dbReference>
<dbReference type="Gene3D" id="2.40.10.10">
    <property type="entry name" value="Trypsin-like serine proteases"/>
    <property type="match status" value="1"/>
</dbReference>